<reference evidence="9" key="1">
    <citation type="journal article" date="2013" name="Mol. Plant Microbe Interact.">
        <title>Global aspects of pacC regulation of pathogenicity genes in Colletotrichum gloeosporioides as revealed by transcriptome analysis.</title>
        <authorList>
            <person name="Alkan N."/>
            <person name="Meng X."/>
            <person name="Friedlander G."/>
            <person name="Reuveni E."/>
            <person name="Sukno S."/>
            <person name="Sherman A."/>
            <person name="Thon M."/>
            <person name="Fluhr R."/>
            <person name="Prusky D."/>
        </authorList>
    </citation>
    <scope>NUCLEOTIDE SEQUENCE [LARGE SCALE GENOMIC DNA]</scope>
    <source>
        <strain evidence="9">Cg-14</strain>
    </source>
</reference>
<evidence type="ECO:0000313" key="8">
    <source>
        <dbReference type="EMBL" id="EQB57489.1"/>
    </source>
</evidence>
<feature type="compositionally biased region" description="Basic and acidic residues" evidence="6">
    <location>
        <begin position="598"/>
        <end position="607"/>
    </location>
</feature>
<evidence type="ECO:0000256" key="4">
    <source>
        <dbReference type="ARBA" id="ARBA00023136"/>
    </source>
</evidence>
<dbReference type="OrthoDB" id="5288142at2759"/>
<feature type="compositionally biased region" description="Low complexity" evidence="6">
    <location>
        <begin position="1"/>
        <end position="28"/>
    </location>
</feature>
<proteinExistence type="predicted"/>
<feature type="coiled-coil region" evidence="5">
    <location>
        <begin position="1322"/>
        <end position="1349"/>
    </location>
</feature>
<feature type="region of interest" description="Disordered" evidence="6">
    <location>
        <begin position="598"/>
        <end position="740"/>
    </location>
</feature>
<feature type="compositionally biased region" description="Low complexity" evidence="6">
    <location>
        <begin position="147"/>
        <end position="167"/>
    </location>
</feature>
<feature type="compositionally biased region" description="Basic and acidic residues" evidence="6">
    <location>
        <begin position="1241"/>
        <end position="1256"/>
    </location>
</feature>
<keyword evidence="3" id="KW-1133">Transmembrane helix</keyword>
<feature type="region of interest" description="Disordered" evidence="6">
    <location>
        <begin position="534"/>
        <end position="583"/>
    </location>
</feature>
<dbReference type="SMART" id="SM01158">
    <property type="entry name" value="DUF1741"/>
    <property type="match status" value="1"/>
</dbReference>
<dbReference type="STRING" id="1237896.T0KZ98"/>
<feature type="compositionally biased region" description="Low complexity" evidence="6">
    <location>
        <begin position="375"/>
        <end position="391"/>
    </location>
</feature>
<feature type="region of interest" description="Disordered" evidence="6">
    <location>
        <begin position="1237"/>
        <end position="1274"/>
    </location>
</feature>
<dbReference type="Proteomes" id="UP000015530">
    <property type="component" value="Unassembled WGS sequence"/>
</dbReference>
<comment type="subcellular location">
    <subcellularLocation>
        <location evidence="1">Membrane</location>
    </subcellularLocation>
</comment>
<comment type="caution">
    <text evidence="8">The sequence shown here is derived from an EMBL/GenBank/DDBJ whole genome shotgun (WGS) entry which is preliminary data.</text>
</comment>
<feature type="compositionally biased region" description="Low complexity" evidence="6">
    <location>
        <begin position="106"/>
        <end position="126"/>
    </location>
</feature>
<feature type="region of interest" description="Disordered" evidence="6">
    <location>
        <begin position="375"/>
        <end position="413"/>
    </location>
</feature>
<feature type="compositionally biased region" description="Low complexity" evidence="6">
    <location>
        <begin position="247"/>
        <end position="302"/>
    </location>
</feature>
<keyword evidence="5" id="KW-0175">Coiled coil</keyword>
<feature type="region of interest" description="Disordered" evidence="6">
    <location>
        <begin position="1"/>
        <end position="69"/>
    </location>
</feature>
<evidence type="ECO:0000256" key="3">
    <source>
        <dbReference type="ARBA" id="ARBA00022989"/>
    </source>
</evidence>
<keyword evidence="2" id="KW-0812">Transmembrane</keyword>
<feature type="region of interest" description="Disordered" evidence="6">
    <location>
        <begin position="829"/>
        <end position="884"/>
    </location>
</feature>
<feature type="compositionally biased region" description="Basic and acidic residues" evidence="6">
    <location>
        <begin position="168"/>
        <end position="181"/>
    </location>
</feature>
<evidence type="ECO:0000313" key="9">
    <source>
        <dbReference type="Proteomes" id="UP000015530"/>
    </source>
</evidence>
<feature type="region of interest" description="Disordered" evidence="6">
    <location>
        <begin position="1132"/>
        <end position="1202"/>
    </location>
</feature>
<evidence type="ECO:0000256" key="1">
    <source>
        <dbReference type="ARBA" id="ARBA00004370"/>
    </source>
</evidence>
<organism evidence="8 9">
    <name type="scientific">Colletotrichum gloeosporioides (strain Cg-14)</name>
    <name type="common">Anthracnose fungus</name>
    <name type="synonym">Glomerella cingulata</name>
    <dbReference type="NCBI Taxonomy" id="1237896"/>
    <lineage>
        <taxon>Eukaryota</taxon>
        <taxon>Fungi</taxon>
        <taxon>Dikarya</taxon>
        <taxon>Ascomycota</taxon>
        <taxon>Pezizomycotina</taxon>
        <taxon>Sordariomycetes</taxon>
        <taxon>Hypocreomycetidae</taxon>
        <taxon>Glomerellales</taxon>
        <taxon>Glomerellaceae</taxon>
        <taxon>Colletotrichum</taxon>
        <taxon>Colletotrichum gloeosporioides species complex</taxon>
    </lineage>
</organism>
<feature type="compositionally biased region" description="Low complexity" evidence="6">
    <location>
        <begin position="42"/>
        <end position="61"/>
    </location>
</feature>
<dbReference type="EMBL" id="AMYD01000485">
    <property type="protein sequence ID" value="EQB57489.1"/>
    <property type="molecule type" value="Genomic_DNA"/>
</dbReference>
<keyword evidence="4" id="KW-0472">Membrane</keyword>
<feature type="compositionally biased region" description="Pro residues" evidence="6">
    <location>
        <begin position="723"/>
        <end position="735"/>
    </location>
</feature>
<feature type="compositionally biased region" description="Basic and acidic residues" evidence="6">
    <location>
        <begin position="196"/>
        <end position="215"/>
    </location>
</feature>
<evidence type="ECO:0000259" key="7">
    <source>
        <dbReference type="SMART" id="SM01158"/>
    </source>
</evidence>
<feature type="compositionally biased region" description="Basic and acidic residues" evidence="6">
    <location>
        <begin position="1210"/>
        <end position="1219"/>
    </location>
</feature>
<evidence type="ECO:0000256" key="6">
    <source>
        <dbReference type="SAM" id="MobiDB-lite"/>
    </source>
</evidence>
<evidence type="ECO:0000256" key="5">
    <source>
        <dbReference type="SAM" id="Coils"/>
    </source>
</evidence>
<feature type="compositionally biased region" description="Polar residues" evidence="6">
    <location>
        <begin position="840"/>
        <end position="851"/>
    </location>
</feature>
<dbReference type="GO" id="GO:0016020">
    <property type="term" value="C:membrane"/>
    <property type="evidence" value="ECO:0007669"/>
    <property type="project" value="UniProtKB-SubCell"/>
</dbReference>
<dbReference type="eggNOG" id="ENOG502SA0I">
    <property type="taxonomic scope" value="Eukaryota"/>
</dbReference>
<feature type="compositionally biased region" description="Basic and acidic residues" evidence="6">
    <location>
        <begin position="687"/>
        <end position="699"/>
    </location>
</feature>
<feature type="compositionally biased region" description="Basic and acidic residues" evidence="6">
    <location>
        <begin position="651"/>
        <end position="660"/>
    </location>
</feature>
<dbReference type="PANTHER" id="PTHR13608:SF3">
    <property type="entry name" value="ARMADILLO-LIKE HELICAL DOMAIN-CONTAINING PROTEIN 3"/>
    <property type="match status" value="1"/>
</dbReference>
<feature type="domain" description="Armadillo-like helical" evidence="7">
    <location>
        <begin position="1951"/>
        <end position="2172"/>
    </location>
</feature>
<sequence>MATYTSVRRSSTSSAGSDTAAAGSGVAAARRDDTNTKETTGASSFAAMSVSASSSSRPSISPVTATPSPLNFLSLAETSFTPLSMDSDLFPDRDFSGSIDNTTNWKSDSPSPDKQQQQSTTLQPTSGKGAPSNATMSDGGAETTMRAPHAPASASSAADAVAALAMSPEKEENVSGARELDVTMQSPRQPGQGQRQEQEQEIARYAEDEGEKQGEGAELDQETISRMNPRQRYAGSTPLSLDPLQVARGSSAATDTSTAATTNTNSSSSSPSAAVSPKSQSQQAQPQSPPRSLRQSNSSVSSPPIQHIAPLALRTKNIGDNHNININTTAPNTSSITSPLSAASAASALSAPAAFTRHISTSSLRSNSSLISQIQGSLQQQQQQQQHQSPSRYRHHHSSSSGSNIVQPVPKPIVRTTSDSNTFILKHPVPDLNCRSGAYVGNVAALEKTAERLSMTSSIEDAIRDLHGELKRSDSRRSSILAASVAASQSPIDDAAAQPGPLRVIPPVASIVELNNAARHGGYSPSGYVMSPNHSLTGRLRSGSKNSASGRPEIDVDAVMSRHGPGKGSTRSARSGMSGKPSLAEIAESEPVALTQRALDDADRAPLADDDATIRRPNTHYEENGDSTSYNVGGHLDQEQSGLGLDFGGDNGRHSEDRPATPRSTATFDHKNAFDDFDGVHCQPDQYSERGGWDSREQSDGEYNDMPPPQPKTMPMPDITEPPFEPQPRPMPRPPKATQVRPQSYFDELTGQEMLYYPARVPAMLNLPPKLSRKPKTNVRNARHSKVLQAMGHPGFGKAEYLPQDPEAPAVRESKMWLPDPLAGHGATTLGEDIDGQRSGGTSIKESTTGVDSHVPAEQRDGLLAGEQEEMPMAPPPTQRRKSKMPRAADLPPQLRASAFFDLPSTTPQIEMKDGSAMATLDSILDASANAPVSAFTDHAFAGKLGSEVYGPDGKKNRRKSAAPAALLPEEHIAAAQKKKGLLPFGKKSADTSRANSMAQNDEGKALSENVDAESKKSGEESEEEEEDEFAHVLDGPPTTLLAELQLRKYNQKLRTQMPNSALVGGMHSTLLELDAVAEAQKRHREKKKIALAWEDGANDEKEDSDDDEVPLGVLYANQGVVVDVNRPIGLMEQREREENEPLSSRRARLTGQPEPPRTLRPQRSAMTLNAGLSQLRLNHMPSSERVRPQEESEDDEPGETLGERLRRLRAKDEADHNNLPKARPVSRAFSAEILTQFGEPEEKTNEDKGKEKEVPPEEETLGQRRKRLQAEREAREREMTLSGGLGGALGINQPEAPPLRKQHSLADVLGSHPGIHHENPALKEQARLQEEERKVRAAEAKMAAVRAQMPTSLDKPKGLAPTGGYLNGRFNDGNGGTAGSRRVSGLIDNVQSSNAGAGVNMAPGWNRSSMAFSSYGAPLQMPQQQQQQQPAYGGLIGQAGMTQMANKPAIASGYGSYTAGGMGGAGAMGGMNNMNGMGMNMNNMQMNPYGGGMGMPMQTQPMAMNMGMQQQQMMPMQMQQMQMQMQPGQPQSIERWRQSIMVLRCAGMEASPLTRQPPPEVFKPKVVELYEGLFKRFKDDEDDDRTEGFWREFFLLRPDRSALRRILDGLGPADMLALEEQTRELFSRAVGAVKSGQGVADLHALDTLSIFLCSALSKKYAHPSSDIINVLAGIDHVDTVFTDFAGALDLIIRGGKSLELRQKAVEVVLAVTAGAYQTSLLTYFIQRDLFPAVMKFIQDADSTQRILYPFTLLGLLANYNKFEFQNPYQMRLNDFVNETTIRKIIRCVGETCQSLRTQYVDVQEDLPEGWTLNGTLRMMGLGVVARGPKPEKKPVYDAETMKTMFTNLPGEEAAVLLATYDFTHANKLFCFNLATLPAEKGAEQPLAAFTSLTSYLLQHAHLSERTTHYSHLNLMVFRLLIEDPVLCKRICSDESKTAVRLCRQRQPYLPLVRGERILATAVLDTMVDGITHNLRRRLDVGLYTLCVGIMLRVVSYLSRSRTRLAYHWADLFRALLNLVRFLTTYVADLKDLTQVDLLVDNVVNLLALSLSAGEAFLPGAAAYDDLFYKVVETGDVLGKFKESYALGKRQSNSIDTLISVSTHYKELLEGGRKKANLTSVEVTEVIKQGYETLSIQAKEGLDTWERYREADERSLLKKMARAAVADGEGDG</sequence>
<feature type="compositionally biased region" description="Polar residues" evidence="6">
    <location>
        <begin position="1165"/>
        <end position="1177"/>
    </location>
</feature>
<gene>
    <name evidence="8" type="ORF">CGLO_02376</name>
</gene>
<feature type="region of interest" description="Disordered" evidence="6">
    <location>
        <begin position="83"/>
        <end position="306"/>
    </location>
</feature>
<protein>
    <recommendedName>
        <fullName evidence="7">Armadillo-like helical domain-containing protein</fullName>
    </recommendedName>
</protein>
<dbReference type="Pfam" id="PF08427">
    <property type="entry name" value="ARMH3_C"/>
    <property type="match status" value="1"/>
</dbReference>
<feature type="region of interest" description="Disordered" evidence="6">
    <location>
        <begin position="1210"/>
        <end position="1229"/>
    </location>
</feature>
<dbReference type="GO" id="GO:0005829">
    <property type="term" value="C:cytosol"/>
    <property type="evidence" value="ECO:0007669"/>
    <property type="project" value="TreeGrafter"/>
</dbReference>
<dbReference type="InterPro" id="IPR013636">
    <property type="entry name" value="ARMH3_C"/>
</dbReference>
<feature type="region of interest" description="Disordered" evidence="6">
    <location>
        <begin position="978"/>
        <end position="1032"/>
    </location>
</feature>
<name>T0KZ98_COLGC</name>
<dbReference type="InterPro" id="IPR039868">
    <property type="entry name" value="ARMD3-like"/>
</dbReference>
<evidence type="ECO:0000256" key="2">
    <source>
        <dbReference type="ARBA" id="ARBA00022692"/>
    </source>
</evidence>
<dbReference type="PANTHER" id="PTHR13608">
    <property type="entry name" value="ARMADILLO-LIKE HELICAL DOMAIN-CONTAINING PROTEIN 3"/>
    <property type="match status" value="1"/>
</dbReference>
<dbReference type="HOGENOM" id="CLU_001373_2_0_1"/>
<accession>T0KZ98</accession>